<feature type="domain" description="Tyrosinase copper-binding" evidence="5">
    <location>
        <begin position="299"/>
        <end position="310"/>
    </location>
</feature>
<evidence type="ECO:0000256" key="2">
    <source>
        <dbReference type="ARBA" id="ARBA00023008"/>
    </source>
</evidence>
<keyword evidence="1" id="KW-0479">Metal-binding</keyword>
<organism evidence="6 7">
    <name type="scientific">Venturia effusa</name>
    <dbReference type="NCBI Taxonomy" id="50376"/>
    <lineage>
        <taxon>Eukaryota</taxon>
        <taxon>Fungi</taxon>
        <taxon>Dikarya</taxon>
        <taxon>Ascomycota</taxon>
        <taxon>Pezizomycotina</taxon>
        <taxon>Dothideomycetes</taxon>
        <taxon>Pleosporomycetidae</taxon>
        <taxon>Venturiales</taxon>
        <taxon>Venturiaceae</taxon>
        <taxon>Venturia</taxon>
    </lineage>
</organism>
<dbReference type="PROSITE" id="PS00498">
    <property type="entry name" value="TYROSINASE_2"/>
    <property type="match status" value="1"/>
</dbReference>
<dbReference type="Gene3D" id="1.10.1280.10">
    <property type="entry name" value="Di-copper center containing domain from catechol oxidase"/>
    <property type="match status" value="1"/>
</dbReference>
<proteinExistence type="predicted"/>
<accession>A0A517LLS8</accession>
<feature type="domain" description="Tyrosinase copper-binding" evidence="4">
    <location>
        <begin position="149"/>
        <end position="166"/>
    </location>
</feature>
<dbReference type="PROSITE" id="PS00497">
    <property type="entry name" value="TYROSINASE_1"/>
    <property type="match status" value="1"/>
</dbReference>
<dbReference type="Proteomes" id="UP000316270">
    <property type="component" value="Chromosome 15"/>
</dbReference>
<keyword evidence="3" id="KW-0812">Transmembrane</keyword>
<dbReference type="InterPro" id="IPR050316">
    <property type="entry name" value="Tyrosinase/Hemocyanin"/>
</dbReference>
<dbReference type="GO" id="GO:0016491">
    <property type="term" value="F:oxidoreductase activity"/>
    <property type="evidence" value="ECO:0007669"/>
    <property type="project" value="InterPro"/>
</dbReference>
<reference evidence="6 7" key="1">
    <citation type="submission" date="2019-07" db="EMBL/GenBank/DDBJ databases">
        <title>Finished genome of Venturia effusa.</title>
        <authorList>
            <person name="Young C.A."/>
            <person name="Cox M.P."/>
            <person name="Ganley A.R.D."/>
            <person name="David W.J."/>
        </authorList>
    </citation>
    <scope>NUCLEOTIDE SEQUENCE [LARGE SCALE GENOMIC DNA]</scope>
    <source>
        <strain evidence="7">albino</strain>
    </source>
</reference>
<sequence>MVKKSRRSVADVGRLLGCQLLRGLRLFPPLLMLSLSILLGLTALTSTSPLHSRSSTFSYNGTEVTHGHYLDESITSRTFFNGTCSKDNIVTRKEWRSLQDDEKTAFVEAELCLMNLPGTTGLPGAVSRFDDFQAAHQQGTNNTYGDIIHYTPQFLAWHRFQLHAHETVLKEQCNYTGTLPWWDEAQDAASGDFFQSDMWEDRWFGGNGSSIDNCVTTGPFANRTIHVGPIEQTTDYCFARKWNETKGLDYGARSHVDACYEFGGDEFESFYGCMAYYPHIAGHQATGGVMTDVDSSPGDPLFYLHHTYLDRLWWQWEQVNVTDRMFALAGNTTVTEPPGGFVEMTIDYEMNMFGIVPNVTVADVVNIQGGYLCYEYEY</sequence>
<feature type="transmembrane region" description="Helical" evidence="3">
    <location>
        <begin position="24"/>
        <end position="44"/>
    </location>
</feature>
<evidence type="ECO:0000256" key="1">
    <source>
        <dbReference type="ARBA" id="ARBA00022723"/>
    </source>
</evidence>
<evidence type="ECO:0000259" key="4">
    <source>
        <dbReference type="PROSITE" id="PS00497"/>
    </source>
</evidence>
<protein>
    <recommendedName>
        <fullName evidence="4 5">Tyrosinase copper-binding domain-containing protein</fullName>
    </recommendedName>
</protein>
<keyword evidence="3" id="KW-1133">Transmembrane helix</keyword>
<dbReference type="InterPro" id="IPR008922">
    <property type="entry name" value="Di-copper_centre_dom_sf"/>
</dbReference>
<dbReference type="AlphaFoldDB" id="A0A517LLS8"/>
<dbReference type="PANTHER" id="PTHR11474">
    <property type="entry name" value="TYROSINASE FAMILY MEMBER"/>
    <property type="match status" value="1"/>
</dbReference>
<evidence type="ECO:0000259" key="5">
    <source>
        <dbReference type="PROSITE" id="PS00498"/>
    </source>
</evidence>
<dbReference type="PANTHER" id="PTHR11474:SF126">
    <property type="entry name" value="TYROSINASE-LIKE PROTEIN TYR-1-RELATED"/>
    <property type="match status" value="1"/>
</dbReference>
<dbReference type="OrthoDB" id="6132182at2759"/>
<dbReference type="EMBL" id="CP042199">
    <property type="protein sequence ID" value="QDS76590.1"/>
    <property type="molecule type" value="Genomic_DNA"/>
</dbReference>
<dbReference type="STRING" id="50376.A0A517LLS8"/>
<evidence type="ECO:0000313" key="7">
    <source>
        <dbReference type="Proteomes" id="UP000316270"/>
    </source>
</evidence>
<name>A0A517LLS8_9PEZI</name>
<evidence type="ECO:0000313" key="6">
    <source>
        <dbReference type="EMBL" id="QDS76590.1"/>
    </source>
</evidence>
<dbReference type="PRINTS" id="PR00092">
    <property type="entry name" value="TYROSINASE"/>
</dbReference>
<gene>
    <name evidence="6" type="ORF">FKW77_007447</name>
</gene>
<dbReference type="Pfam" id="PF00264">
    <property type="entry name" value="Tyrosinase"/>
    <property type="match status" value="1"/>
</dbReference>
<keyword evidence="7" id="KW-1185">Reference proteome</keyword>
<dbReference type="GO" id="GO:0046872">
    <property type="term" value="F:metal ion binding"/>
    <property type="evidence" value="ECO:0007669"/>
    <property type="project" value="UniProtKB-KW"/>
</dbReference>
<keyword evidence="3" id="KW-0472">Membrane</keyword>
<dbReference type="SUPFAM" id="SSF48056">
    <property type="entry name" value="Di-copper centre-containing domain"/>
    <property type="match status" value="1"/>
</dbReference>
<evidence type="ECO:0000256" key="3">
    <source>
        <dbReference type="SAM" id="Phobius"/>
    </source>
</evidence>
<dbReference type="InterPro" id="IPR002227">
    <property type="entry name" value="Tyrosinase_Cu-bd"/>
</dbReference>
<keyword evidence="2" id="KW-0186">Copper</keyword>